<evidence type="ECO:0000256" key="7">
    <source>
        <dbReference type="HAMAP-Rule" id="MF_00523"/>
    </source>
</evidence>
<dbReference type="GO" id="GO:0103118">
    <property type="term" value="F:UDP-3-O-[(3R)-3-hydroxyacyl]-glucosamine N-acyltransferase activity"/>
    <property type="evidence" value="ECO:0007669"/>
    <property type="project" value="UniProtKB-EC"/>
</dbReference>
<evidence type="ECO:0000256" key="3">
    <source>
        <dbReference type="ARBA" id="ARBA00022679"/>
    </source>
</evidence>
<evidence type="ECO:0000313" key="10">
    <source>
        <dbReference type="Proteomes" id="UP001449225"/>
    </source>
</evidence>
<dbReference type="SUPFAM" id="SSF51161">
    <property type="entry name" value="Trimeric LpxA-like enzymes"/>
    <property type="match status" value="1"/>
</dbReference>
<dbReference type="InterPro" id="IPR020573">
    <property type="entry name" value="UDP_GlcNAc_AcTrfase_non-rep"/>
</dbReference>
<dbReference type="RefSeq" id="WP_342853984.1">
    <property type="nucleotide sequence ID" value="NZ_JBBMRA010000003.1"/>
</dbReference>
<feature type="active site" description="Proton acceptor" evidence="7">
    <location>
        <position position="241"/>
    </location>
</feature>
<protein>
    <recommendedName>
        <fullName evidence="7">UDP-3-O-acylglucosamine N-acyltransferase</fullName>
        <ecNumber evidence="7">2.3.1.191</ecNumber>
    </recommendedName>
</protein>
<comment type="similarity">
    <text evidence="7">Belongs to the transferase hexapeptide repeat family. LpxD subfamily.</text>
</comment>
<evidence type="ECO:0000313" key="9">
    <source>
        <dbReference type="EMBL" id="MEM5535898.1"/>
    </source>
</evidence>
<feature type="domain" description="UDP-3-O-[3-hydroxymyristoyl] glucosamine N-acyltransferase non-repeat region" evidence="8">
    <location>
        <begin position="24"/>
        <end position="91"/>
    </location>
</feature>
<dbReference type="CDD" id="cd03352">
    <property type="entry name" value="LbH_LpxD"/>
    <property type="match status" value="1"/>
</dbReference>
<sequence length="345" mass="36059">MNSHSYTLSDIATFLSADFKGDADYKLSSVATLQSASPGQLSFLANSRYQKYLRTTQAGAVILSQADLENYTGNAVISDDPYLAYAKISHLFSPIKHPLPEVSPAAFVHPTAVIGNRVSVAAGAHIAQGCVIGDGVVIGANTVVGEGSIVADNSVINPNVTIYHDVHIGARCLVHSGVVLGADGFGFAQEDGEWVKIAQLGGVRIGNDVEIGAGTTIDRGALEHTVIEDGVILDNQIQIAHNVTIGKNSALAACTAVAGSTKIGAQCTIAGACGITGHLSIADGSHITAMSLITKSILKPGVYSSGTGMLPNKIWKKNVVRFRQLDKMARRIKSIEDEIVEIKGS</sequence>
<keyword evidence="10" id="KW-1185">Reference proteome</keyword>
<dbReference type="EC" id="2.3.1.191" evidence="7"/>
<dbReference type="PANTHER" id="PTHR43378">
    <property type="entry name" value="UDP-3-O-ACYLGLUCOSAMINE N-ACYLTRANSFERASE"/>
    <property type="match status" value="1"/>
</dbReference>
<evidence type="ECO:0000256" key="5">
    <source>
        <dbReference type="ARBA" id="ARBA00023098"/>
    </source>
</evidence>
<dbReference type="InterPro" id="IPR011004">
    <property type="entry name" value="Trimer_LpxA-like_sf"/>
</dbReference>
<comment type="caution">
    <text evidence="9">The sequence shown here is derived from an EMBL/GenBank/DDBJ whole genome shotgun (WGS) entry which is preliminary data.</text>
</comment>
<dbReference type="Proteomes" id="UP001449225">
    <property type="component" value="Unassembled WGS sequence"/>
</dbReference>
<evidence type="ECO:0000256" key="1">
    <source>
        <dbReference type="ARBA" id="ARBA00022516"/>
    </source>
</evidence>
<keyword evidence="6 7" id="KW-0012">Acyltransferase</keyword>
<dbReference type="NCBIfam" id="NF002060">
    <property type="entry name" value="PRK00892.1"/>
    <property type="match status" value="1"/>
</dbReference>
<comment type="function">
    <text evidence="7">Catalyzes the N-acylation of UDP-3-O-acylglucosamine using 3-hydroxyacyl-ACP as the acyl donor. Is involved in the biosynthesis of lipid A, a phosphorylated glycolipid that anchors the lipopolysaccharide to the outer membrane of the cell.</text>
</comment>
<dbReference type="Pfam" id="PF00132">
    <property type="entry name" value="Hexapep"/>
    <property type="match status" value="2"/>
</dbReference>
<comment type="pathway">
    <text evidence="7">Bacterial outer membrane biogenesis; LPS lipid A biosynthesis.</text>
</comment>
<dbReference type="InterPro" id="IPR001451">
    <property type="entry name" value="Hexapep"/>
</dbReference>
<accession>A0ABU9TQA5</accession>
<reference evidence="9 10" key="1">
    <citation type="submission" date="2024-03" db="EMBL/GenBank/DDBJ databases">
        <title>Community enrichment and isolation of bacterial strains for fucoidan degradation.</title>
        <authorList>
            <person name="Sichert A."/>
        </authorList>
    </citation>
    <scope>NUCLEOTIDE SEQUENCE [LARGE SCALE GENOMIC DNA]</scope>
    <source>
        <strain evidence="9 10">AS76</strain>
    </source>
</reference>
<keyword evidence="2 7" id="KW-0441">Lipid A biosynthesis</keyword>
<dbReference type="Gene3D" id="1.20.5.170">
    <property type="match status" value="1"/>
</dbReference>
<evidence type="ECO:0000259" key="8">
    <source>
        <dbReference type="Pfam" id="PF04613"/>
    </source>
</evidence>
<dbReference type="PANTHER" id="PTHR43378:SF2">
    <property type="entry name" value="UDP-3-O-ACYLGLUCOSAMINE N-ACYLTRANSFERASE 1, MITOCHONDRIAL-RELATED"/>
    <property type="match status" value="1"/>
</dbReference>
<dbReference type="EMBL" id="JBBMRA010000003">
    <property type="protein sequence ID" value="MEM5535898.1"/>
    <property type="molecule type" value="Genomic_DNA"/>
</dbReference>
<comment type="subunit">
    <text evidence="7">Homotrimer.</text>
</comment>
<evidence type="ECO:0000256" key="6">
    <source>
        <dbReference type="ARBA" id="ARBA00023315"/>
    </source>
</evidence>
<keyword evidence="5 7" id="KW-0443">Lipid metabolism</keyword>
<dbReference type="Pfam" id="PF04613">
    <property type="entry name" value="LpxD"/>
    <property type="match status" value="1"/>
</dbReference>
<comment type="catalytic activity">
    <reaction evidence="7">
        <text>a UDP-3-O-[(3R)-3-hydroxyacyl]-alpha-D-glucosamine + a (3R)-hydroxyacyl-[ACP] = a UDP-2-N,3-O-bis[(3R)-3-hydroxyacyl]-alpha-D-glucosamine + holo-[ACP] + H(+)</text>
        <dbReference type="Rhea" id="RHEA:53836"/>
        <dbReference type="Rhea" id="RHEA-COMP:9685"/>
        <dbReference type="Rhea" id="RHEA-COMP:9945"/>
        <dbReference type="ChEBI" id="CHEBI:15378"/>
        <dbReference type="ChEBI" id="CHEBI:64479"/>
        <dbReference type="ChEBI" id="CHEBI:78827"/>
        <dbReference type="ChEBI" id="CHEBI:137740"/>
        <dbReference type="ChEBI" id="CHEBI:137748"/>
        <dbReference type="EC" id="2.3.1.191"/>
    </reaction>
</comment>
<proteinExistence type="inferred from homology"/>
<evidence type="ECO:0000256" key="4">
    <source>
        <dbReference type="ARBA" id="ARBA00022737"/>
    </source>
</evidence>
<gene>
    <name evidence="7 9" type="primary">lpxD</name>
    <name evidence="9" type="ORF">WNY58_05775</name>
</gene>
<keyword evidence="4 7" id="KW-0677">Repeat</keyword>
<name>A0ABU9TQA5_9GAMM</name>
<keyword evidence="1 7" id="KW-0444">Lipid biosynthesis</keyword>
<dbReference type="HAMAP" id="MF_00523">
    <property type="entry name" value="LpxD"/>
    <property type="match status" value="1"/>
</dbReference>
<dbReference type="NCBIfam" id="TIGR01853">
    <property type="entry name" value="lipid_A_lpxD"/>
    <property type="match status" value="1"/>
</dbReference>
<organism evidence="9 10">
    <name type="scientific">Neptuniibacter pectenicola</name>
    <dbReference type="NCBI Taxonomy" id="1806669"/>
    <lineage>
        <taxon>Bacteria</taxon>
        <taxon>Pseudomonadati</taxon>
        <taxon>Pseudomonadota</taxon>
        <taxon>Gammaproteobacteria</taxon>
        <taxon>Oceanospirillales</taxon>
        <taxon>Oceanospirillaceae</taxon>
        <taxon>Neptuniibacter</taxon>
    </lineage>
</organism>
<keyword evidence="3 7" id="KW-0808">Transferase</keyword>
<dbReference type="InterPro" id="IPR007691">
    <property type="entry name" value="LpxD"/>
</dbReference>
<dbReference type="Gene3D" id="3.40.1390.10">
    <property type="entry name" value="MurE/MurF, N-terminal domain"/>
    <property type="match status" value="1"/>
</dbReference>
<evidence type="ECO:0000256" key="2">
    <source>
        <dbReference type="ARBA" id="ARBA00022556"/>
    </source>
</evidence>
<dbReference type="Gene3D" id="2.160.10.10">
    <property type="entry name" value="Hexapeptide repeat proteins"/>
    <property type="match status" value="1"/>
</dbReference>